<accession>A0A1I1IHU2</accession>
<feature type="domain" description="AB hydrolase-1" evidence="1">
    <location>
        <begin position="24"/>
        <end position="267"/>
    </location>
</feature>
<keyword evidence="3" id="KW-1185">Reference proteome</keyword>
<dbReference type="InterPro" id="IPR029058">
    <property type="entry name" value="AB_hydrolase_fold"/>
</dbReference>
<dbReference type="STRING" id="441112.SAMN04488094_10496"/>
<dbReference type="InterPro" id="IPR000073">
    <property type="entry name" value="AB_hydrolase_1"/>
</dbReference>
<dbReference type="PANTHER" id="PTHR43433">
    <property type="entry name" value="HYDROLASE, ALPHA/BETA FOLD FAMILY PROTEIN"/>
    <property type="match status" value="1"/>
</dbReference>
<dbReference type="Gene3D" id="3.40.50.1820">
    <property type="entry name" value="alpha/beta hydrolase"/>
    <property type="match status" value="1"/>
</dbReference>
<protein>
    <submittedName>
        <fullName evidence="2">Pimeloyl-ACP methyl ester carboxylesterase</fullName>
    </submittedName>
</protein>
<dbReference type="InterPro" id="IPR050471">
    <property type="entry name" value="AB_hydrolase"/>
</dbReference>
<evidence type="ECO:0000259" key="1">
    <source>
        <dbReference type="Pfam" id="PF12697"/>
    </source>
</evidence>
<organism evidence="2 3">
    <name type="scientific">Tropicimonas isoalkanivorans</name>
    <dbReference type="NCBI Taxonomy" id="441112"/>
    <lineage>
        <taxon>Bacteria</taxon>
        <taxon>Pseudomonadati</taxon>
        <taxon>Pseudomonadota</taxon>
        <taxon>Alphaproteobacteria</taxon>
        <taxon>Rhodobacterales</taxon>
        <taxon>Roseobacteraceae</taxon>
        <taxon>Tropicimonas</taxon>
    </lineage>
</organism>
<dbReference type="Proteomes" id="UP000198728">
    <property type="component" value="Unassembled WGS sequence"/>
</dbReference>
<dbReference type="AlphaFoldDB" id="A0A1I1IHU2"/>
<name>A0A1I1IHU2_9RHOB</name>
<dbReference type="RefSeq" id="WP_093360423.1">
    <property type="nucleotide sequence ID" value="NZ_FOLG01000004.1"/>
</dbReference>
<sequence>MTQFFQSADGLRLAYDDQGSGHPILCLAGLSRNMADFEPVLERFADSARIIRLDSRGRGQSDWDPDYLNYTVPQEAQDALALLDHLGLDKVTILGTSRGGLIAMGLAAAVASRLHGVILNDIGPDLSPQGLTHIMGYLGNRPGYRDYDEAATRLPDAMAPAFRNVSHDQWRAYARRLWRQEPDGLDLRYDPRIARALVEQSAAGEAPDLWPLFDALAQLPVGLIRGANSDLLLPETATEMVRRHPGLIYGEVPDRGHVPFLDEPEAVGVIQTYLEQIS</sequence>
<dbReference type="EMBL" id="FOLG01000004">
    <property type="protein sequence ID" value="SFC35765.1"/>
    <property type="molecule type" value="Genomic_DNA"/>
</dbReference>
<evidence type="ECO:0000313" key="3">
    <source>
        <dbReference type="Proteomes" id="UP000198728"/>
    </source>
</evidence>
<evidence type="ECO:0000313" key="2">
    <source>
        <dbReference type="EMBL" id="SFC35765.1"/>
    </source>
</evidence>
<proteinExistence type="predicted"/>
<dbReference type="Pfam" id="PF12697">
    <property type="entry name" value="Abhydrolase_6"/>
    <property type="match status" value="1"/>
</dbReference>
<dbReference type="SUPFAM" id="SSF53474">
    <property type="entry name" value="alpha/beta-Hydrolases"/>
    <property type="match status" value="1"/>
</dbReference>
<reference evidence="2 3" key="1">
    <citation type="submission" date="2016-10" db="EMBL/GenBank/DDBJ databases">
        <authorList>
            <person name="de Groot N.N."/>
        </authorList>
    </citation>
    <scope>NUCLEOTIDE SEQUENCE [LARGE SCALE GENOMIC DNA]</scope>
    <source>
        <strain evidence="2 3">DSM 19548</strain>
    </source>
</reference>
<dbReference type="OrthoDB" id="9791366at2"/>
<gene>
    <name evidence="2" type="ORF">SAMN04488094_10496</name>
</gene>
<dbReference type="PANTHER" id="PTHR43433:SF5">
    <property type="entry name" value="AB HYDROLASE-1 DOMAIN-CONTAINING PROTEIN"/>
    <property type="match status" value="1"/>
</dbReference>